<dbReference type="InterPro" id="IPR035490">
    <property type="entry name" value="GlmS/FrlB_SIS"/>
</dbReference>
<dbReference type="Pfam" id="PF01380">
    <property type="entry name" value="SIS"/>
    <property type="match status" value="1"/>
</dbReference>
<keyword evidence="1" id="KW-0677">Repeat</keyword>
<dbReference type="EMBL" id="JAROCB010000005">
    <property type="protein sequence ID" value="MDN4599029.1"/>
    <property type="molecule type" value="Genomic_DNA"/>
</dbReference>
<evidence type="ECO:0000259" key="2">
    <source>
        <dbReference type="PROSITE" id="PS51464"/>
    </source>
</evidence>
<feature type="domain" description="SIS" evidence="2">
    <location>
        <begin position="26"/>
        <end position="159"/>
    </location>
</feature>
<evidence type="ECO:0000313" key="3">
    <source>
        <dbReference type="EMBL" id="MDN4599029.1"/>
    </source>
</evidence>
<dbReference type="PROSITE" id="PS51464">
    <property type="entry name" value="SIS"/>
    <property type="match status" value="1"/>
</dbReference>
<dbReference type="PANTHER" id="PTHR10937">
    <property type="entry name" value="GLUCOSAMINE--FRUCTOSE-6-PHOSPHATE AMINOTRANSFERASE, ISOMERIZING"/>
    <property type="match status" value="1"/>
</dbReference>
<dbReference type="InterPro" id="IPR035466">
    <property type="entry name" value="GlmS/AgaS_SIS"/>
</dbReference>
<organism evidence="3 4">
    <name type="scientific">Leifsonia virtsii</name>
    <dbReference type="NCBI Taxonomy" id="3035915"/>
    <lineage>
        <taxon>Bacteria</taxon>
        <taxon>Bacillati</taxon>
        <taxon>Actinomycetota</taxon>
        <taxon>Actinomycetes</taxon>
        <taxon>Micrococcales</taxon>
        <taxon>Microbacteriaceae</taxon>
        <taxon>Leifsonia</taxon>
    </lineage>
</organism>
<dbReference type="Proteomes" id="UP001174210">
    <property type="component" value="Unassembled WGS sequence"/>
</dbReference>
<evidence type="ECO:0000256" key="1">
    <source>
        <dbReference type="ARBA" id="ARBA00022737"/>
    </source>
</evidence>
<dbReference type="CDD" id="cd05009">
    <property type="entry name" value="SIS_GlmS_GlmD_2"/>
    <property type="match status" value="1"/>
</dbReference>
<dbReference type="Gene3D" id="3.40.50.10490">
    <property type="entry name" value="Glucose-6-phosphate isomerase like protein, domain 1"/>
    <property type="match status" value="3"/>
</dbReference>
<proteinExistence type="predicted"/>
<dbReference type="InterPro" id="IPR046348">
    <property type="entry name" value="SIS_dom_sf"/>
</dbReference>
<keyword evidence="4" id="KW-1185">Reference proteome</keyword>
<dbReference type="CDD" id="cd05008">
    <property type="entry name" value="SIS_GlmS_GlmD_1"/>
    <property type="match status" value="1"/>
</dbReference>
<sequence length="293" mass="31511">MTLTSREIASQPAIWREALETRSARATELLTLPGQRVLVLGCGTSAYLAESFAALRERAGFGMTDAAYASEPWPWRDYDAVVLLSRSGTTTEVIDALDALPEGVRTIAVTGVADSPVADRVDDVLLLDFADEESVVQTRFPTTFLLLARAALGEDVAGLPDEAEAALALPLDVDTERLSHFVYLGSGWTHGLAQEAALKIREAAQAWSESYPALDYRHGPLAVADERSLVWIIGPAEPSLPADIERTGATVRVSTHDPLVELANAQRLAVAIAAHRGLDPDNPRHLTRSIVLG</sequence>
<dbReference type="InterPro" id="IPR001347">
    <property type="entry name" value="SIS_dom"/>
</dbReference>
<reference evidence="3" key="1">
    <citation type="submission" date="2023-03" db="EMBL/GenBank/DDBJ databases">
        <title>MT1 and MT2 Draft Genomes of Novel Species.</title>
        <authorList>
            <person name="Venkateswaran K."/>
        </authorList>
    </citation>
    <scope>NUCLEOTIDE SEQUENCE</scope>
    <source>
        <strain evidence="3">F6_8S_P_1A</strain>
    </source>
</reference>
<accession>A0ABT8J1S1</accession>
<name>A0ABT8J1S1_9MICO</name>
<gene>
    <name evidence="3" type="ORF">P5G59_17895</name>
</gene>
<dbReference type="SUPFAM" id="SSF53697">
    <property type="entry name" value="SIS domain"/>
    <property type="match status" value="1"/>
</dbReference>
<protein>
    <submittedName>
        <fullName evidence="3">SIS domain-containing protein</fullName>
    </submittedName>
</protein>
<comment type="caution">
    <text evidence="3">The sequence shown here is derived from an EMBL/GenBank/DDBJ whole genome shotgun (WGS) entry which is preliminary data.</text>
</comment>
<evidence type="ECO:0000313" key="4">
    <source>
        <dbReference type="Proteomes" id="UP001174210"/>
    </source>
</evidence>
<dbReference type="RefSeq" id="WP_301220374.1">
    <property type="nucleotide sequence ID" value="NZ_JAROCB010000005.1"/>
</dbReference>